<proteinExistence type="predicted"/>
<evidence type="ECO:0000313" key="2">
    <source>
        <dbReference type="Proteomes" id="UP001219956"/>
    </source>
</evidence>
<keyword evidence="2" id="KW-1185">Reference proteome</keyword>
<dbReference type="EMBL" id="JAQQLF010000019">
    <property type="protein sequence ID" value="MDC7718388.1"/>
    <property type="molecule type" value="Genomic_DNA"/>
</dbReference>
<dbReference type="RefSeq" id="WP_017509981.1">
    <property type="nucleotide sequence ID" value="NZ_JAQQLF010000019.1"/>
</dbReference>
<reference evidence="1 2" key="1">
    <citation type="submission" date="2023-01" db="EMBL/GenBank/DDBJ databases">
        <title>Novel species of the genus Vogesella isolated from rivers.</title>
        <authorList>
            <person name="Lu H."/>
        </authorList>
    </citation>
    <scope>NUCLEOTIDE SEQUENCE [LARGE SCALE GENOMIC DNA]</scope>
    <source>
        <strain evidence="1 2">DC21W</strain>
    </source>
</reference>
<evidence type="ECO:0000313" key="1">
    <source>
        <dbReference type="EMBL" id="MDC7718388.1"/>
    </source>
</evidence>
<name>A0ABT5J0N5_9NEIS</name>
<organism evidence="1 2">
    <name type="scientific">Vogesella aquatica</name>
    <dbReference type="NCBI Taxonomy" id="2984206"/>
    <lineage>
        <taxon>Bacteria</taxon>
        <taxon>Pseudomonadati</taxon>
        <taxon>Pseudomonadota</taxon>
        <taxon>Betaproteobacteria</taxon>
        <taxon>Neisseriales</taxon>
        <taxon>Chromobacteriaceae</taxon>
        <taxon>Vogesella</taxon>
    </lineage>
</organism>
<comment type="caution">
    <text evidence="1">The sequence shown here is derived from an EMBL/GenBank/DDBJ whole genome shotgun (WGS) entry which is preliminary data.</text>
</comment>
<dbReference type="Proteomes" id="UP001219956">
    <property type="component" value="Unassembled WGS sequence"/>
</dbReference>
<gene>
    <name evidence="1" type="ORF">PQU95_14340</name>
</gene>
<sequence>METLIVLCAVYFLLMPIVGGALAFLAGAVRARLAAQPKALTGWHPLNPYYKLSPYHFGKR</sequence>
<protein>
    <submittedName>
        <fullName evidence="1">Uncharacterized protein</fullName>
    </submittedName>
</protein>
<accession>A0ABT5J0N5</accession>